<dbReference type="RefSeq" id="WP_039355794.1">
    <property type="nucleotide sequence ID" value="NZ_JSAN01000011.1"/>
</dbReference>
<dbReference type="PATRIC" id="fig|362787.3.peg.64"/>
<sequence>MNVESVEFNISYHSLFSQNSHISIVSNQTKNLSDLSLQIAETFYCHLLRIEAEKLNKAKAMQMAIEQNEKDFIKEEIFSCYNQMNKIGGKEF</sequence>
<evidence type="ECO:0000313" key="1">
    <source>
        <dbReference type="EMBL" id="KIC74341.1"/>
    </source>
</evidence>
<protein>
    <submittedName>
        <fullName evidence="1">Uncharacterized protein</fullName>
    </submittedName>
</protein>
<reference evidence="1 2" key="1">
    <citation type="journal article" date="2014" name="Mol. Biol. Evol.">
        <title>Massive expansion of Ubiquitination-related gene families within the Chlamydiae.</title>
        <authorList>
            <person name="Domman D."/>
            <person name="Collingro A."/>
            <person name="Lagkouvardos I."/>
            <person name="Gehre L."/>
            <person name="Weinmaier T."/>
            <person name="Rattei T."/>
            <person name="Subtil A."/>
            <person name="Horn M."/>
        </authorList>
    </citation>
    <scope>NUCLEOTIDE SEQUENCE [LARGE SCALE GENOMIC DNA]</scope>
    <source>
        <strain evidence="1 2">EI2</strain>
    </source>
</reference>
<dbReference type="Proteomes" id="UP000031465">
    <property type="component" value="Unassembled WGS sequence"/>
</dbReference>
<gene>
    <name evidence="1" type="ORF">DB44_AL00350</name>
</gene>
<name>A0A0C1JV97_9BACT</name>
<dbReference type="AlphaFoldDB" id="A0A0C1JV97"/>
<accession>A0A0C1JV97</accession>
<dbReference type="EMBL" id="JSAN01000011">
    <property type="protein sequence ID" value="KIC74341.1"/>
    <property type="molecule type" value="Genomic_DNA"/>
</dbReference>
<comment type="caution">
    <text evidence="1">The sequence shown here is derived from an EMBL/GenBank/DDBJ whole genome shotgun (WGS) entry which is preliminary data.</text>
</comment>
<proteinExistence type="predicted"/>
<organism evidence="1 2">
    <name type="scientific">Candidatus Protochlamydia amoebophila</name>
    <dbReference type="NCBI Taxonomy" id="362787"/>
    <lineage>
        <taxon>Bacteria</taxon>
        <taxon>Pseudomonadati</taxon>
        <taxon>Chlamydiota</taxon>
        <taxon>Chlamydiia</taxon>
        <taxon>Parachlamydiales</taxon>
        <taxon>Parachlamydiaceae</taxon>
        <taxon>Candidatus Protochlamydia</taxon>
    </lineage>
</organism>
<evidence type="ECO:0000313" key="2">
    <source>
        <dbReference type="Proteomes" id="UP000031465"/>
    </source>
</evidence>